<dbReference type="InterPro" id="IPR006073">
    <property type="entry name" value="GTP-bd"/>
</dbReference>
<dbReference type="InterPro" id="IPR005225">
    <property type="entry name" value="Small_GTP-bd"/>
</dbReference>
<reference evidence="7" key="1">
    <citation type="submission" date="2018-05" db="EMBL/GenBank/DDBJ databases">
        <authorList>
            <person name="Lanie J.A."/>
            <person name="Ng W.-L."/>
            <person name="Kazmierczak K.M."/>
            <person name="Andrzejewski T.M."/>
            <person name="Davidsen T.M."/>
            <person name="Wayne K.J."/>
            <person name="Tettelin H."/>
            <person name="Glass J.I."/>
            <person name="Rusch D."/>
            <person name="Podicherti R."/>
            <person name="Tsui H.-C.T."/>
            <person name="Winkler M.E."/>
        </authorList>
    </citation>
    <scope>NUCLEOTIDE SEQUENCE</scope>
</reference>
<feature type="non-terminal residue" evidence="7">
    <location>
        <position position="1"/>
    </location>
</feature>
<dbReference type="PROSITE" id="PS51712">
    <property type="entry name" value="G_ENGA"/>
    <property type="match status" value="1"/>
</dbReference>
<dbReference type="PANTHER" id="PTHR43834:SF6">
    <property type="entry name" value="GTPASE DER"/>
    <property type="match status" value="1"/>
</dbReference>
<dbReference type="GO" id="GO:0005525">
    <property type="term" value="F:GTP binding"/>
    <property type="evidence" value="ECO:0007669"/>
    <property type="project" value="InterPro"/>
</dbReference>
<dbReference type="GO" id="GO:0042254">
    <property type="term" value="P:ribosome biogenesis"/>
    <property type="evidence" value="ECO:0007669"/>
    <property type="project" value="UniProtKB-KW"/>
</dbReference>
<protein>
    <recommendedName>
        <fullName evidence="2">GTPase Der</fullName>
    </recommendedName>
    <alternativeName>
        <fullName evidence="5">GTP-binding protein EngA</fullName>
    </alternativeName>
</protein>
<dbReference type="AlphaFoldDB" id="A0A382Z351"/>
<dbReference type="Pfam" id="PF01926">
    <property type="entry name" value="MMR_HSR1"/>
    <property type="match status" value="2"/>
</dbReference>
<evidence type="ECO:0000256" key="5">
    <source>
        <dbReference type="ARBA" id="ARBA00032345"/>
    </source>
</evidence>
<dbReference type="NCBIfam" id="TIGR03594">
    <property type="entry name" value="GTPase_EngA"/>
    <property type="match status" value="1"/>
</dbReference>
<dbReference type="Gene3D" id="3.40.50.300">
    <property type="entry name" value="P-loop containing nucleotide triphosphate hydrolases"/>
    <property type="match status" value="2"/>
</dbReference>
<comment type="similarity">
    <text evidence="1">Belongs to the TRAFAC class TrmE-Era-EngA-EngB-Septin-like GTPase superfamily. EngA (Der) GTPase family.</text>
</comment>
<dbReference type="SUPFAM" id="SSF52540">
    <property type="entry name" value="P-loop containing nucleoside triphosphate hydrolases"/>
    <property type="match status" value="1"/>
</dbReference>
<keyword evidence="4" id="KW-0677">Repeat</keyword>
<evidence type="ECO:0000313" key="7">
    <source>
        <dbReference type="EMBL" id="SVD89740.1"/>
    </source>
</evidence>
<feature type="non-terminal residue" evidence="7">
    <location>
        <position position="260"/>
    </location>
</feature>
<evidence type="ECO:0000256" key="3">
    <source>
        <dbReference type="ARBA" id="ARBA00022517"/>
    </source>
</evidence>
<keyword evidence="3" id="KW-0690">Ribosome biogenesis</keyword>
<proteinExistence type="inferred from homology"/>
<evidence type="ECO:0000256" key="4">
    <source>
        <dbReference type="ARBA" id="ARBA00022737"/>
    </source>
</evidence>
<name>A0A382Z351_9ZZZZ</name>
<evidence type="ECO:0000256" key="2">
    <source>
        <dbReference type="ARBA" id="ARBA00020953"/>
    </source>
</evidence>
<dbReference type="InterPro" id="IPR031166">
    <property type="entry name" value="G_ENGA"/>
</dbReference>
<feature type="domain" description="EngA-type G" evidence="6">
    <location>
        <begin position="128"/>
        <end position="260"/>
    </location>
</feature>
<gene>
    <name evidence="7" type="ORF">METZ01_LOCUS442594</name>
</gene>
<dbReference type="CDD" id="cd01895">
    <property type="entry name" value="EngA2"/>
    <property type="match status" value="1"/>
</dbReference>
<dbReference type="EMBL" id="UINC01180508">
    <property type="protein sequence ID" value="SVD89740.1"/>
    <property type="molecule type" value="Genomic_DNA"/>
</dbReference>
<dbReference type="InterPro" id="IPR016484">
    <property type="entry name" value="GTPase_Der"/>
</dbReference>
<dbReference type="NCBIfam" id="TIGR00231">
    <property type="entry name" value="small_GTP"/>
    <property type="match status" value="1"/>
</dbReference>
<sequence length="260" mass="28899">AGRDFFLVDTGGVIEGSGDHFDKEIRKQVMMALQESDLIIFLVDGQMGVHPLDERLSETLRKERNSVLLVVNKMDRIPEDTSHLDFWKLGLGEPIPVSSLSGKGSGDLLDKVVASLPVTPSDTVEDDLRVAVIGKPNVGKSSFVNRLFGKNRVLVDDQAGTTRDPIDSRFRYKGKNLVFIDTAGLRRQSRINESLEYYSSIRTERVVRGADICLVLLDATEPVHTQDVKIAEKAWEAGTGVIIIVNKWDLVSKDHNTSKR</sequence>
<evidence type="ECO:0000259" key="6">
    <source>
        <dbReference type="PROSITE" id="PS51712"/>
    </source>
</evidence>
<organism evidence="7">
    <name type="scientific">marine metagenome</name>
    <dbReference type="NCBI Taxonomy" id="408172"/>
    <lineage>
        <taxon>unclassified sequences</taxon>
        <taxon>metagenomes</taxon>
        <taxon>ecological metagenomes</taxon>
    </lineage>
</organism>
<dbReference type="GO" id="GO:0043022">
    <property type="term" value="F:ribosome binding"/>
    <property type="evidence" value="ECO:0007669"/>
    <property type="project" value="TreeGrafter"/>
</dbReference>
<dbReference type="InterPro" id="IPR027417">
    <property type="entry name" value="P-loop_NTPase"/>
</dbReference>
<accession>A0A382Z351</accession>
<dbReference type="PANTHER" id="PTHR43834">
    <property type="entry name" value="GTPASE DER"/>
    <property type="match status" value="1"/>
</dbReference>
<evidence type="ECO:0000256" key="1">
    <source>
        <dbReference type="ARBA" id="ARBA00008279"/>
    </source>
</evidence>